<protein>
    <submittedName>
        <fullName evidence="1">Uncharacterized protein</fullName>
    </submittedName>
</protein>
<proteinExistence type="predicted"/>
<accession>A0A5N5T1A2</accession>
<sequence length="95" mass="10934">MFAKYVKPLYLDQKCIYHLQLSYIPDDQEVRSALADKIPDKLPEEVPRCLSVFPEFTTISGINRISDMIKGSGRSEASLKGHKCNFLLKNFYKFS</sequence>
<organism evidence="1 2">
    <name type="scientific">Armadillidium nasatum</name>
    <dbReference type="NCBI Taxonomy" id="96803"/>
    <lineage>
        <taxon>Eukaryota</taxon>
        <taxon>Metazoa</taxon>
        <taxon>Ecdysozoa</taxon>
        <taxon>Arthropoda</taxon>
        <taxon>Crustacea</taxon>
        <taxon>Multicrustacea</taxon>
        <taxon>Malacostraca</taxon>
        <taxon>Eumalacostraca</taxon>
        <taxon>Peracarida</taxon>
        <taxon>Isopoda</taxon>
        <taxon>Oniscidea</taxon>
        <taxon>Crinocheta</taxon>
        <taxon>Armadillidiidae</taxon>
        <taxon>Armadillidium</taxon>
    </lineage>
</organism>
<name>A0A5N5T1A2_9CRUS</name>
<keyword evidence="2" id="KW-1185">Reference proteome</keyword>
<comment type="caution">
    <text evidence="1">The sequence shown here is derived from an EMBL/GenBank/DDBJ whole genome shotgun (WGS) entry which is preliminary data.</text>
</comment>
<evidence type="ECO:0000313" key="2">
    <source>
        <dbReference type="Proteomes" id="UP000326759"/>
    </source>
</evidence>
<evidence type="ECO:0000313" key="1">
    <source>
        <dbReference type="EMBL" id="KAB7499759.1"/>
    </source>
</evidence>
<reference evidence="1 2" key="1">
    <citation type="journal article" date="2019" name="PLoS Biol.">
        <title>Sex chromosomes control vertical transmission of feminizing Wolbachia symbionts in an isopod.</title>
        <authorList>
            <person name="Becking T."/>
            <person name="Chebbi M.A."/>
            <person name="Giraud I."/>
            <person name="Moumen B."/>
            <person name="Laverre T."/>
            <person name="Caubet Y."/>
            <person name="Peccoud J."/>
            <person name="Gilbert C."/>
            <person name="Cordaux R."/>
        </authorList>
    </citation>
    <scope>NUCLEOTIDE SEQUENCE [LARGE SCALE GENOMIC DNA]</scope>
    <source>
        <strain evidence="1">ANa2</strain>
        <tissue evidence="1">Whole body excluding digestive tract and cuticle</tissue>
    </source>
</reference>
<gene>
    <name evidence="1" type="ORF">Anas_14306</name>
</gene>
<dbReference type="AlphaFoldDB" id="A0A5N5T1A2"/>
<dbReference type="Proteomes" id="UP000326759">
    <property type="component" value="Unassembled WGS sequence"/>
</dbReference>
<dbReference type="EMBL" id="SEYY01016794">
    <property type="protein sequence ID" value="KAB7499759.1"/>
    <property type="molecule type" value="Genomic_DNA"/>
</dbReference>